<evidence type="ECO:0000313" key="2">
    <source>
        <dbReference type="EMBL" id="KAK6641050.1"/>
    </source>
</evidence>
<reference evidence="2 3" key="1">
    <citation type="submission" date="2023-09" db="EMBL/GenBank/DDBJ databases">
        <title>Genomes of two closely related lineages of the louse Polyplax serrata with different host specificities.</title>
        <authorList>
            <person name="Martinu J."/>
            <person name="Tarabai H."/>
            <person name="Stefka J."/>
            <person name="Hypsa V."/>
        </authorList>
    </citation>
    <scope>NUCLEOTIDE SEQUENCE [LARGE SCALE GENOMIC DNA]</scope>
    <source>
        <strain evidence="2">98ZLc_SE</strain>
    </source>
</reference>
<proteinExistence type="predicted"/>
<keyword evidence="1" id="KW-1133">Transmembrane helix</keyword>
<evidence type="ECO:0000313" key="3">
    <source>
        <dbReference type="Proteomes" id="UP001359485"/>
    </source>
</evidence>
<gene>
    <name evidence="2" type="ORF">RUM44_012749</name>
</gene>
<organism evidence="2 3">
    <name type="scientific">Polyplax serrata</name>
    <name type="common">Common mouse louse</name>
    <dbReference type="NCBI Taxonomy" id="468196"/>
    <lineage>
        <taxon>Eukaryota</taxon>
        <taxon>Metazoa</taxon>
        <taxon>Ecdysozoa</taxon>
        <taxon>Arthropoda</taxon>
        <taxon>Hexapoda</taxon>
        <taxon>Insecta</taxon>
        <taxon>Pterygota</taxon>
        <taxon>Neoptera</taxon>
        <taxon>Paraneoptera</taxon>
        <taxon>Psocodea</taxon>
        <taxon>Troctomorpha</taxon>
        <taxon>Phthiraptera</taxon>
        <taxon>Anoplura</taxon>
        <taxon>Polyplacidae</taxon>
        <taxon>Polyplax</taxon>
    </lineage>
</organism>
<keyword evidence="1" id="KW-0472">Membrane</keyword>
<name>A0ABR1BE92_POLSC</name>
<sequence length="133" mass="15035">MARMKALQNQSNLEKNKRVVVVSGRWGQEQGQGFGQSIWRSNSKRKTFLGNFVNLVCVLFLPTAAAPPPPPPFCACCATRPLKKGTVEEGSREDVGWRVTFSKPLLMTRYFHLFHTNSTYSNPLDRPLINVLR</sequence>
<keyword evidence="1" id="KW-0812">Transmembrane</keyword>
<protein>
    <submittedName>
        <fullName evidence="2">Uncharacterized protein</fullName>
    </submittedName>
</protein>
<dbReference type="EMBL" id="JAWJWF010000001">
    <property type="protein sequence ID" value="KAK6641050.1"/>
    <property type="molecule type" value="Genomic_DNA"/>
</dbReference>
<comment type="caution">
    <text evidence="2">The sequence shown here is derived from an EMBL/GenBank/DDBJ whole genome shotgun (WGS) entry which is preliminary data.</text>
</comment>
<feature type="transmembrane region" description="Helical" evidence="1">
    <location>
        <begin position="48"/>
        <end position="66"/>
    </location>
</feature>
<keyword evidence="3" id="KW-1185">Reference proteome</keyword>
<evidence type="ECO:0000256" key="1">
    <source>
        <dbReference type="SAM" id="Phobius"/>
    </source>
</evidence>
<accession>A0ABR1BE92</accession>
<dbReference type="Proteomes" id="UP001359485">
    <property type="component" value="Unassembled WGS sequence"/>
</dbReference>